<organism evidence="1 2">
    <name type="scientific">Diploptera punctata</name>
    <name type="common">Pacific beetle cockroach</name>
    <dbReference type="NCBI Taxonomy" id="6984"/>
    <lineage>
        <taxon>Eukaryota</taxon>
        <taxon>Metazoa</taxon>
        <taxon>Ecdysozoa</taxon>
        <taxon>Arthropoda</taxon>
        <taxon>Hexapoda</taxon>
        <taxon>Insecta</taxon>
        <taxon>Pterygota</taxon>
        <taxon>Neoptera</taxon>
        <taxon>Polyneoptera</taxon>
        <taxon>Dictyoptera</taxon>
        <taxon>Blattodea</taxon>
        <taxon>Blaberoidea</taxon>
        <taxon>Blaberidae</taxon>
        <taxon>Diplopterinae</taxon>
        <taxon>Diploptera</taxon>
    </lineage>
</organism>
<feature type="non-terminal residue" evidence="1">
    <location>
        <position position="1"/>
    </location>
</feature>
<gene>
    <name evidence="1" type="ORF">L9F63_016315</name>
</gene>
<keyword evidence="2" id="KW-1185">Reference proteome</keyword>
<proteinExistence type="predicted"/>
<dbReference type="EMBL" id="JASPKZ010004199">
    <property type="protein sequence ID" value="KAJ9590644.1"/>
    <property type="molecule type" value="Genomic_DNA"/>
</dbReference>
<protein>
    <submittedName>
        <fullName evidence="1">Uncharacterized protein</fullName>
    </submittedName>
</protein>
<evidence type="ECO:0000313" key="2">
    <source>
        <dbReference type="Proteomes" id="UP001233999"/>
    </source>
</evidence>
<reference evidence="1" key="2">
    <citation type="submission" date="2023-05" db="EMBL/GenBank/DDBJ databases">
        <authorList>
            <person name="Fouks B."/>
        </authorList>
    </citation>
    <scope>NUCLEOTIDE SEQUENCE</scope>
    <source>
        <strain evidence="1">Stay&amp;Tobe</strain>
        <tissue evidence="1">Testes</tissue>
    </source>
</reference>
<sequence>ALRDYVYTVYEEVHGVATNGSNRRIDIIAFRPSSKIGMILDPTIRFETKWPT</sequence>
<name>A0AAD8A187_DIPPU</name>
<dbReference type="Proteomes" id="UP001233999">
    <property type="component" value="Unassembled WGS sequence"/>
</dbReference>
<reference evidence="1" key="1">
    <citation type="journal article" date="2023" name="IScience">
        <title>Live-bearing cockroach genome reveals convergent evolutionary mechanisms linked to viviparity in insects and beyond.</title>
        <authorList>
            <person name="Fouks B."/>
            <person name="Harrison M.C."/>
            <person name="Mikhailova A.A."/>
            <person name="Marchal E."/>
            <person name="English S."/>
            <person name="Carruthers M."/>
            <person name="Jennings E.C."/>
            <person name="Chiamaka E.L."/>
            <person name="Frigard R.A."/>
            <person name="Pippel M."/>
            <person name="Attardo G.M."/>
            <person name="Benoit J.B."/>
            <person name="Bornberg-Bauer E."/>
            <person name="Tobe S.S."/>
        </authorList>
    </citation>
    <scope>NUCLEOTIDE SEQUENCE</scope>
    <source>
        <strain evidence="1">Stay&amp;Tobe</strain>
    </source>
</reference>
<evidence type="ECO:0000313" key="1">
    <source>
        <dbReference type="EMBL" id="KAJ9590644.1"/>
    </source>
</evidence>
<accession>A0AAD8A187</accession>
<comment type="caution">
    <text evidence="1">The sequence shown here is derived from an EMBL/GenBank/DDBJ whole genome shotgun (WGS) entry which is preliminary data.</text>
</comment>
<dbReference type="AlphaFoldDB" id="A0AAD8A187"/>